<evidence type="ECO:0000313" key="1">
    <source>
        <dbReference type="EMBL" id="KIL72130.1"/>
    </source>
</evidence>
<organism evidence="1 2">
    <name type="scientific">Bacillus badius</name>
    <dbReference type="NCBI Taxonomy" id="1455"/>
    <lineage>
        <taxon>Bacteria</taxon>
        <taxon>Bacillati</taxon>
        <taxon>Bacillota</taxon>
        <taxon>Bacilli</taxon>
        <taxon>Bacillales</taxon>
        <taxon>Bacillaceae</taxon>
        <taxon>Pseudobacillus</taxon>
    </lineage>
</organism>
<comment type="caution">
    <text evidence="1">The sequence shown here is derived from an EMBL/GenBank/DDBJ whole genome shotgun (WGS) entry which is preliminary data.</text>
</comment>
<protein>
    <submittedName>
        <fullName evidence="1">Uncharacterized protein</fullName>
    </submittedName>
</protein>
<reference evidence="1 2" key="1">
    <citation type="submission" date="2015-01" db="EMBL/GenBank/DDBJ databases">
        <title>Genome Assembly of Bacillus badius MTCC 1458.</title>
        <authorList>
            <person name="Verma A."/>
            <person name="Khatri I."/>
            <person name="Mual P."/>
            <person name="Subramanian S."/>
            <person name="Krishnamurthi S."/>
        </authorList>
    </citation>
    <scope>NUCLEOTIDE SEQUENCE [LARGE SCALE GENOMIC DNA]</scope>
    <source>
        <strain evidence="1 2">MTCC 1458</strain>
    </source>
</reference>
<gene>
    <name evidence="1" type="ORF">SD77_3533</name>
</gene>
<evidence type="ECO:0000313" key="2">
    <source>
        <dbReference type="Proteomes" id="UP000031982"/>
    </source>
</evidence>
<dbReference type="RefSeq" id="WP_174521411.1">
    <property type="nucleotide sequence ID" value="NZ_JARTHD010000065.1"/>
</dbReference>
<proteinExistence type="predicted"/>
<keyword evidence="2" id="KW-1185">Reference proteome</keyword>
<name>A0ABR5ANN4_BACBA</name>
<sequence>MQTKSFKDNKGLILTIKNRKSAVIFESNNAPTNGSFDYLFEFDDITFNELKTYIQTTANEAWPNIAAKQCDSFGADYFEYYDRYLDGNGYLAITESGLRLSKPFAKSNKLYQFNKKKMQSFLYDLLKGECHEEAPDEVLRYANALRMKRGKRGVE</sequence>
<dbReference type="Proteomes" id="UP000031982">
    <property type="component" value="Unassembled WGS sequence"/>
</dbReference>
<accession>A0ABR5ANN4</accession>
<dbReference type="EMBL" id="JXLP01000037">
    <property type="protein sequence ID" value="KIL72130.1"/>
    <property type="molecule type" value="Genomic_DNA"/>
</dbReference>